<proteinExistence type="inferred from homology"/>
<name>A0A5B1CFQ5_9BACT</name>
<dbReference type="Pfam" id="PF12850">
    <property type="entry name" value="Metallophos_2"/>
    <property type="match status" value="1"/>
</dbReference>
<dbReference type="SUPFAM" id="SSF56300">
    <property type="entry name" value="Metallo-dependent phosphatases"/>
    <property type="match status" value="1"/>
</dbReference>
<evidence type="ECO:0000313" key="4">
    <source>
        <dbReference type="Proteomes" id="UP000322699"/>
    </source>
</evidence>
<dbReference type="PIRSF" id="PIRSF000883">
    <property type="entry name" value="Pesterase_MJ0912"/>
    <property type="match status" value="1"/>
</dbReference>
<accession>A0A5B1CFQ5</accession>
<dbReference type="EMBL" id="VRLW01000001">
    <property type="protein sequence ID" value="KAA1258745.1"/>
    <property type="molecule type" value="Genomic_DNA"/>
</dbReference>
<dbReference type="InterPro" id="IPR050126">
    <property type="entry name" value="Ap4A_hydrolase"/>
</dbReference>
<dbReference type="RefSeq" id="WP_068266744.1">
    <property type="nucleotide sequence ID" value="NZ_LWSK01000129.1"/>
</dbReference>
<dbReference type="Gene3D" id="3.60.21.10">
    <property type="match status" value="1"/>
</dbReference>
<dbReference type="Proteomes" id="UP000322699">
    <property type="component" value="Unassembled WGS sequence"/>
</dbReference>
<sequence>MTRTAILSDIHGNLAALESVLEDVAGQNVDRTVCLGDVIGYGPDPCACLDKVMEFDFCVLGNHDSSALFDPEGFNIAAEQAIFWTRAQIECGSDGPEASMRRMEYLCALPRVVQEDGPVADVGGLPLVGGLMFVHGSPRGPTNEYVFPEDTQNIKKMEKLFSLFSHLCFQGHTHVPGIFTSDLRFVRPVDTDDGYSITDTSQRLMVNVGSVGQPRDGDNRSCYVILDDEKIQYRRVEYDIERTVRAIEAEHELDDLLGHRLRDGR</sequence>
<dbReference type="InterPro" id="IPR011152">
    <property type="entry name" value="Pesterase_MJ0912"/>
</dbReference>
<evidence type="ECO:0000256" key="1">
    <source>
        <dbReference type="ARBA" id="ARBA00008950"/>
    </source>
</evidence>
<dbReference type="GO" id="GO:0005737">
    <property type="term" value="C:cytoplasm"/>
    <property type="evidence" value="ECO:0007669"/>
    <property type="project" value="TreeGrafter"/>
</dbReference>
<dbReference type="InterPro" id="IPR029052">
    <property type="entry name" value="Metallo-depent_PP-like"/>
</dbReference>
<gene>
    <name evidence="3" type="ORF">LF1_12680</name>
</gene>
<keyword evidence="4" id="KW-1185">Reference proteome</keyword>
<dbReference type="AlphaFoldDB" id="A0A5B1CFQ5"/>
<dbReference type="PANTHER" id="PTHR42850">
    <property type="entry name" value="METALLOPHOSPHOESTERASE"/>
    <property type="match status" value="1"/>
</dbReference>
<dbReference type="CDD" id="cd00838">
    <property type="entry name" value="MPP_superfamily"/>
    <property type="match status" value="1"/>
</dbReference>
<dbReference type="PANTHER" id="PTHR42850:SF2">
    <property type="entry name" value="BLL5683 PROTEIN"/>
    <property type="match status" value="1"/>
</dbReference>
<evidence type="ECO:0000313" key="3">
    <source>
        <dbReference type="EMBL" id="KAA1258745.1"/>
    </source>
</evidence>
<comment type="similarity">
    <text evidence="1">Belongs to the metallophosphoesterase superfamily. YfcE family.</text>
</comment>
<protein>
    <submittedName>
        <fullName evidence="3">Phosphodiesterase</fullName>
    </submittedName>
</protein>
<dbReference type="InterPro" id="IPR024654">
    <property type="entry name" value="Calcineurin-like_PHP_lpxH"/>
</dbReference>
<dbReference type="GO" id="GO:0016791">
    <property type="term" value="F:phosphatase activity"/>
    <property type="evidence" value="ECO:0007669"/>
    <property type="project" value="TreeGrafter"/>
</dbReference>
<comment type="caution">
    <text evidence="3">The sequence shown here is derived from an EMBL/GenBank/DDBJ whole genome shotgun (WGS) entry which is preliminary data.</text>
</comment>
<feature type="domain" description="Calcineurin-like phosphoesterase" evidence="2">
    <location>
        <begin position="4"/>
        <end position="227"/>
    </location>
</feature>
<dbReference type="OrthoDB" id="9800565at2"/>
<organism evidence="3 4">
    <name type="scientific">Rubripirellula obstinata</name>
    <dbReference type="NCBI Taxonomy" id="406547"/>
    <lineage>
        <taxon>Bacteria</taxon>
        <taxon>Pseudomonadati</taxon>
        <taxon>Planctomycetota</taxon>
        <taxon>Planctomycetia</taxon>
        <taxon>Pirellulales</taxon>
        <taxon>Pirellulaceae</taxon>
        <taxon>Rubripirellula</taxon>
    </lineage>
</organism>
<reference evidence="3 4" key="1">
    <citation type="submission" date="2019-08" db="EMBL/GenBank/DDBJ databases">
        <title>Deep-cultivation of Planctomycetes and their phenomic and genomic characterization uncovers novel biology.</title>
        <authorList>
            <person name="Wiegand S."/>
            <person name="Jogler M."/>
            <person name="Boedeker C."/>
            <person name="Pinto D."/>
            <person name="Vollmers J."/>
            <person name="Rivas-Marin E."/>
            <person name="Kohn T."/>
            <person name="Peeters S.H."/>
            <person name="Heuer A."/>
            <person name="Rast P."/>
            <person name="Oberbeckmann S."/>
            <person name="Bunk B."/>
            <person name="Jeske O."/>
            <person name="Meyerdierks A."/>
            <person name="Storesund J.E."/>
            <person name="Kallscheuer N."/>
            <person name="Luecker S."/>
            <person name="Lage O.M."/>
            <person name="Pohl T."/>
            <person name="Merkel B.J."/>
            <person name="Hornburger P."/>
            <person name="Mueller R.-W."/>
            <person name="Bruemmer F."/>
            <person name="Labrenz M."/>
            <person name="Spormann A.M."/>
            <person name="Op Den Camp H."/>
            <person name="Overmann J."/>
            <person name="Amann R."/>
            <person name="Jetten M.S.M."/>
            <person name="Mascher T."/>
            <person name="Medema M.H."/>
            <person name="Devos D.P."/>
            <person name="Kaster A.-K."/>
            <person name="Ovreas L."/>
            <person name="Rohde M."/>
            <person name="Galperin M.Y."/>
            <person name="Jogler C."/>
        </authorList>
    </citation>
    <scope>NUCLEOTIDE SEQUENCE [LARGE SCALE GENOMIC DNA]</scope>
    <source>
        <strain evidence="3 4">LF1</strain>
    </source>
</reference>
<evidence type="ECO:0000259" key="2">
    <source>
        <dbReference type="Pfam" id="PF12850"/>
    </source>
</evidence>